<organism evidence="2 3">
    <name type="scientific">Aphis craccivora</name>
    <name type="common">Cowpea aphid</name>
    <dbReference type="NCBI Taxonomy" id="307492"/>
    <lineage>
        <taxon>Eukaryota</taxon>
        <taxon>Metazoa</taxon>
        <taxon>Ecdysozoa</taxon>
        <taxon>Arthropoda</taxon>
        <taxon>Hexapoda</taxon>
        <taxon>Insecta</taxon>
        <taxon>Pterygota</taxon>
        <taxon>Neoptera</taxon>
        <taxon>Paraneoptera</taxon>
        <taxon>Hemiptera</taxon>
        <taxon>Sternorrhyncha</taxon>
        <taxon>Aphidomorpha</taxon>
        <taxon>Aphidoidea</taxon>
        <taxon>Aphididae</taxon>
        <taxon>Aphidini</taxon>
        <taxon>Aphis</taxon>
        <taxon>Aphis</taxon>
    </lineage>
</organism>
<proteinExistence type="predicted"/>
<keyword evidence="3" id="KW-1185">Reference proteome</keyword>
<dbReference type="EMBL" id="VUJU01003732">
    <property type="protein sequence ID" value="KAF0756889.1"/>
    <property type="molecule type" value="Genomic_DNA"/>
</dbReference>
<dbReference type="GO" id="GO:0016887">
    <property type="term" value="F:ATP hydrolysis activity"/>
    <property type="evidence" value="ECO:0007669"/>
    <property type="project" value="InterPro"/>
</dbReference>
<dbReference type="InterPro" id="IPR003959">
    <property type="entry name" value="ATPase_AAA_core"/>
</dbReference>
<dbReference type="Gene3D" id="3.40.50.300">
    <property type="entry name" value="P-loop containing nucleotide triphosphate hydrolases"/>
    <property type="match status" value="1"/>
</dbReference>
<dbReference type="InterPro" id="IPR027417">
    <property type="entry name" value="P-loop_NTPase"/>
</dbReference>
<evidence type="ECO:0000313" key="2">
    <source>
        <dbReference type="EMBL" id="KAF0756889.1"/>
    </source>
</evidence>
<dbReference type="PANTHER" id="PTHR23389">
    <property type="entry name" value="CHROMOSOME TRANSMISSION FIDELITY FACTOR 18"/>
    <property type="match status" value="1"/>
</dbReference>
<protein>
    <submittedName>
        <fullName evidence="2">Telomere length regulation protein ELG1</fullName>
    </submittedName>
</protein>
<evidence type="ECO:0000313" key="3">
    <source>
        <dbReference type="Proteomes" id="UP000478052"/>
    </source>
</evidence>
<dbReference type="GO" id="GO:0005634">
    <property type="term" value="C:nucleus"/>
    <property type="evidence" value="ECO:0007669"/>
    <property type="project" value="TreeGrafter"/>
</dbReference>
<accession>A0A6G0YJK4</accession>
<sequence length="750" mass="86005">MVGRTAKRSSDDCVIIADTKKKKISKEKGEVDAVVSNEKASTPCNGDLRQKKAFFAYFGKSFDDSKKSNTGCNGSNIKTTDIQNKLTKPNIFTNTSRGDDSKAPVISTKKKIIELPSDAVRLIKYDMFEQFLIFRLFSFKILSYVCRSNANLPYISSFVEELGYFPKITHINHLASLKSSDLILNLKEEVFHENYNKNSILTFQTVHSLPKRLVLEPYQMEINFPYMISSLKTSVPNFPVADFHKILKKKHLTAKKSALDIESTWIDKYKPMCKEEVLGNGELIKDLKNWLAPNKKNSKKSKNNQKYYDDDDFIFDSDSESSCKQQRNLAILVGPNGCGKTSTVYAVANELNANVIELNASCNRNGKRIITDLMEATQSHAVEKNCLLNLMKGKKVKTKNSKKKEKVNEKMTIILIEDADILFENHDDGFLSAISTLASDSKRPLVLTANDPFSNHLLKFFLSNEITLHFIQPPKEHLNCFLQLIALNEGVIMTKDEINTFIHPFKPDIRQSTLQLQYVLSTGEINEKTLNNQSSVSLNSIWWNWPHIIGCHSTSIEDNRQPKCNVDIATISQNLDNMSGLNLIYSKIQGYDFLDPQPFWHHLNTKDSSSLIEPHYWSDSSHQLSTDIAQWIYNQINTRDYVPEKLYPTSEELNQRERTWNVSKDVLQQIGLDYCNRKNETSYDYLSTIRSVYRNQHINQSFVNLRKSKMFSYLRQINIDVDSKDLKYLCDSFHSSSNNCDPQLEISDQF</sequence>
<dbReference type="OrthoDB" id="9996895at2759"/>
<gene>
    <name evidence="2" type="ORF">FWK35_00012678</name>
</gene>
<dbReference type="GO" id="GO:0061860">
    <property type="term" value="F:DNA clamp unloader activity"/>
    <property type="evidence" value="ECO:0007669"/>
    <property type="project" value="TreeGrafter"/>
</dbReference>
<dbReference type="SMART" id="SM00382">
    <property type="entry name" value="AAA"/>
    <property type="match status" value="1"/>
</dbReference>
<dbReference type="AlphaFoldDB" id="A0A6G0YJK4"/>
<dbReference type="Pfam" id="PF00004">
    <property type="entry name" value="AAA"/>
    <property type="match status" value="1"/>
</dbReference>
<dbReference type="GO" id="GO:0005524">
    <property type="term" value="F:ATP binding"/>
    <property type="evidence" value="ECO:0007669"/>
    <property type="project" value="InterPro"/>
</dbReference>
<comment type="caution">
    <text evidence="2">The sequence shown here is derived from an EMBL/GenBank/DDBJ whole genome shotgun (WGS) entry which is preliminary data.</text>
</comment>
<dbReference type="PANTHER" id="PTHR23389:SF21">
    <property type="entry name" value="ATPASE FAMILY AAA DOMAIN-CONTAINING PROTEIN 5"/>
    <property type="match status" value="1"/>
</dbReference>
<name>A0A6G0YJK4_APHCR</name>
<dbReference type="GO" id="GO:0003677">
    <property type="term" value="F:DNA binding"/>
    <property type="evidence" value="ECO:0007669"/>
    <property type="project" value="TreeGrafter"/>
</dbReference>
<feature type="domain" description="AAA+ ATPase" evidence="1">
    <location>
        <begin position="326"/>
        <end position="476"/>
    </location>
</feature>
<dbReference type="SUPFAM" id="SSF52540">
    <property type="entry name" value="P-loop containing nucleoside triphosphate hydrolases"/>
    <property type="match status" value="1"/>
</dbReference>
<dbReference type="InterPro" id="IPR003593">
    <property type="entry name" value="AAA+_ATPase"/>
</dbReference>
<reference evidence="2 3" key="1">
    <citation type="submission" date="2019-08" db="EMBL/GenBank/DDBJ databases">
        <title>Whole genome of Aphis craccivora.</title>
        <authorList>
            <person name="Voronova N.V."/>
            <person name="Shulinski R.S."/>
            <person name="Bandarenka Y.V."/>
            <person name="Zhorov D.G."/>
            <person name="Warner D."/>
        </authorList>
    </citation>
    <scope>NUCLEOTIDE SEQUENCE [LARGE SCALE GENOMIC DNA]</scope>
    <source>
        <strain evidence="2">180601</strain>
        <tissue evidence="2">Whole Body</tissue>
    </source>
</reference>
<evidence type="ECO:0000259" key="1">
    <source>
        <dbReference type="SMART" id="SM00382"/>
    </source>
</evidence>
<dbReference type="Proteomes" id="UP000478052">
    <property type="component" value="Unassembled WGS sequence"/>
</dbReference>